<dbReference type="InterPro" id="IPR003033">
    <property type="entry name" value="SCP2_sterol-bd_dom"/>
</dbReference>
<keyword evidence="5" id="KW-1185">Reference proteome</keyword>
<dbReference type="Gene3D" id="3.30.479.30">
    <property type="entry name" value="Band 7 domain"/>
    <property type="match status" value="1"/>
</dbReference>
<dbReference type="Gene3D" id="3.30.1050.10">
    <property type="entry name" value="SCP2 sterol-binding domain"/>
    <property type="match status" value="1"/>
</dbReference>
<evidence type="ECO:0000259" key="3">
    <source>
        <dbReference type="SMART" id="SM00244"/>
    </source>
</evidence>
<dbReference type="Pfam" id="PF02036">
    <property type="entry name" value="SCP2"/>
    <property type="match status" value="1"/>
</dbReference>
<gene>
    <name evidence="4" type="ORF">SNE40_018852</name>
</gene>
<reference evidence="4 5" key="1">
    <citation type="submission" date="2024-01" db="EMBL/GenBank/DDBJ databases">
        <title>The genome of the rayed Mediterranean limpet Patella caerulea (Linnaeus, 1758).</title>
        <authorList>
            <person name="Anh-Thu Weber A."/>
            <person name="Halstead-Nussloch G."/>
        </authorList>
    </citation>
    <scope>NUCLEOTIDE SEQUENCE [LARGE SCALE GENOMIC DNA]</scope>
    <source>
        <strain evidence="4">AATW-2023a</strain>
        <tissue evidence="4">Whole specimen</tissue>
    </source>
</reference>
<feature type="domain" description="Band 7" evidence="3">
    <location>
        <begin position="89"/>
        <end position="247"/>
    </location>
</feature>
<protein>
    <recommendedName>
        <fullName evidence="3">Band 7 domain-containing protein</fullName>
    </recommendedName>
</protein>
<evidence type="ECO:0000313" key="4">
    <source>
        <dbReference type="EMBL" id="KAK6170465.1"/>
    </source>
</evidence>
<dbReference type="SUPFAM" id="SSF117892">
    <property type="entry name" value="Band 7/SPFH domain"/>
    <property type="match status" value="1"/>
</dbReference>
<evidence type="ECO:0000256" key="1">
    <source>
        <dbReference type="ARBA" id="ARBA00008164"/>
    </source>
</evidence>
<dbReference type="EMBL" id="JAZGQO010000014">
    <property type="protein sequence ID" value="KAK6170465.1"/>
    <property type="molecule type" value="Genomic_DNA"/>
</dbReference>
<dbReference type="InterPro" id="IPR036527">
    <property type="entry name" value="SCP2_sterol-bd_dom_sf"/>
</dbReference>
<dbReference type="SUPFAM" id="SSF55718">
    <property type="entry name" value="SCP-like"/>
    <property type="match status" value="1"/>
</dbReference>
<evidence type="ECO:0000256" key="2">
    <source>
        <dbReference type="SAM" id="Phobius"/>
    </source>
</evidence>
<organism evidence="4 5">
    <name type="scientific">Patella caerulea</name>
    <name type="common">Rayed Mediterranean limpet</name>
    <dbReference type="NCBI Taxonomy" id="87958"/>
    <lineage>
        <taxon>Eukaryota</taxon>
        <taxon>Metazoa</taxon>
        <taxon>Spiralia</taxon>
        <taxon>Lophotrochozoa</taxon>
        <taxon>Mollusca</taxon>
        <taxon>Gastropoda</taxon>
        <taxon>Patellogastropoda</taxon>
        <taxon>Patelloidea</taxon>
        <taxon>Patellidae</taxon>
        <taxon>Patella</taxon>
    </lineage>
</organism>
<dbReference type="Proteomes" id="UP001347796">
    <property type="component" value="Unassembled WGS sequence"/>
</dbReference>
<proteinExistence type="inferred from homology"/>
<sequence length="413" mass="45036">MSVKYSRIPTDDCESGLTFDYSSPFSYDQDYSYKYRSAFKYSTNKDRQIYSNLDTESLQSTRSGLICHIFLSGVFILLLILTFPISIWFSFKMLPNFQKVVVFRLGKLIGAKGPGMVFVIPCIDRLHKVDVRIKAFNVPPKQIIIGDGAVIEVGADVHYRIRDVEKSITCVQNLDQSTRILVQTALLKLLVRKNLAEIETQRNALGKSVQETSNETCAAWGVEICRIELSQVKVLRGPPAKSAPTMMFPPGMMPPGASSSNLPPAIQQLASALLTAQGNGAVPVEQQAAPQSSTSLGSSENMTAADILQAVQAVLTESLVQKVDAIIQFQITGDTGGLYYLDLKHGKGSAGEGMAPNGESDATLMMSLDDLQAMFTGQIKPFQAYMTGRLEAAGDLDAAMRLEEVIKKITGKS</sequence>
<dbReference type="PRINTS" id="PR00721">
    <property type="entry name" value="STOMATIN"/>
</dbReference>
<comment type="similarity">
    <text evidence="1">Belongs to the band 7/mec-2 family.</text>
</comment>
<keyword evidence="2" id="KW-0472">Membrane</keyword>
<accession>A0AAN8J5R8</accession>
<keyword evidence="2" id="KW-0812">Transmembrane</keyword>
<dbReference type="Pfam" id="PF01145">
    <property type="entry name" value="Band_7"/>
    <property type="match status" value="1"/>
</dbReference>
<dbReference type="PANTHER" id="PTHR10264:SF130">
    <property type="entry name" value="STOMATIN-LIKE PROTEIN 1"/>
    <property type="match status" value="1"/>
</dbReference>
<evidence type="ECO:0000313" key="5">
    <source>
        <dbReference type="Proteomes" id="UP001347796"/>
    </source>
</evidence>
<dbReference type="SMART" id="SM00244">
    <property type="entry name" value="PHB"/>
    <property type="match status" value="1"/>
</dbReference>
<dbReference type="PANTHER" id="PTHR10264">
    <property type="entry name" value="BAND 7 PROTEIN-RELATED"/>
    <property type="match status" value="1"/>
</dbReference>
<feature type="transmembrane region" description="Helical" evidence="2">
    <location>
        <begin position="65"/>
        <end position="89"/>
    </location>
</feature>
<comment type="caution">
    <text evidence="4">The sequence shown here is derived from an EMBL/GenBank/DDBJ whole genome shotgun (WGS) entry which is preliminary data.</text>
</comment>
<dbReference type="InterPro" id="IPR036013">
    <property type="entry name" value="Band_7/SPFH_dom_sf"/>
</dbReference>
<dbReference type="InterPro" id="IPR043202">
    <property type="entry name" value="Band-7_stomatin-like"/>
</dbReference>
<dbReference type="GO" id="GO:0009898">
    <property type="term" value="C:cytoplasmic side of plasma membrane"/>
    <property type="evidence" value="ECO:0007669"/>
    <property type="project" value="UniProtKB-ARBA"/>
</dbReference>
<name>A0AAN8J5R8_PATCE</name>
<dbReference type="InterPro" id="IPR001972">
    <property type="entry name" value="Stomatin_HflK_fam"/>
</dbReference>
<keyword evidence="2" id="KW-1133">Transmembrane helix</keyword>
<dbReference type="FunFam" id="3.30.479.30:FF:000004">
    <property type="entry name" value="Putative membrane protease family, stomatin"/>
    <property type="match status" value="1"/>
</dbReference>
<dbReference type="AlphaFoldDB" id="A0AAN8J5R8"/>
<dbReference type="InterPro" id="IPR001107">
    <property type="entry name" value="Band_7"/>
</dbReference>